<protein>
    <submittedName>
        <fullName evidence="1">Uncharacterized protein</fullName>
    </submittedName>
</protein>
<gene>
    <name evidence="1" type="ORF">NTJ_00803</name>
</gene>
<evidence type="ECO:0000313" key="1">
    <source>
        <dbReference type="EMBL" id="BES87997.1"/>
    </source>
</evidence>
<proteinExistence type="predicted"/>
<organism evidence="1 2">
    <name type="scientific">Nesidiocoris tenuis</name>
    <dbReference type="NCBI Taxonomy" id="355587"/>
    <lineage>
        <taxon>Eukaryota</taxon>
        <taxon>Metazoa</taxon>
        <taxon>Ecdysozoa</taxon>
        <taxon>Arthropoda</taxon>
        <taxon>Hexapoda</taxon>
        <taxon>Insecta</taxon>
        <taxon>Pterygota</taxon>
        <taxon>Neoptera</taxon>
        <taxon>Paraneoptera</taxon>
        <taxon>Hemiptera</taxon>
        <taxon>Heteroptera</taxon>
        <taxon>Panheteroptera</taxon>
        <taxon>Cimicomorpha</taxon>
        <taxon>Miridae</taxon>
        <taxon>Dicyphina</taxon>
        <taxon>Nesidiocoris</taxon>
    </lineage>
</organism>
<dbReference type="EMBL" id="AP028909">
    <property type="protein sequence ID" value="BES87997.1"/>
    <property type="molecule type" value="Genomic_DNA"/>
</dbReference>
<keyword evidence="2" id="KW-1185">Reference proteome</keyword>
<sequence>MTPSGHCPPPPADAVELIDEGNDTMPFVQQPLILTPPTTTQTYISRLATLPIPSNISPALSNCLTCMRLAWGQRTAGFQLRPAADRSYFET</sequence>
<name>A0ABN7ACK7_9HEMI</name>
<dbReference type="Proteomes" id="UP001307889">
    <property type="component" value="Chromosome 1"/>
</dbReference>
<accession>A0ABN7ACK7</accession>
<evidence type="ECO:0000313" key="2">
    <source>
        <dbReference type="Proteomes" id="UP001307889"/>
    </source>
</evidence>
<reference evidence="1 2" key="1">
    <citation type="submission" date="2023-09" db="EMBL/GenBank/DDBJ databases">
        <title>Nesidiocoris tenuis whole genome shotgun sequence.</title>
        <authorList>
            <person name="Shibata T."/>
            <person name="Shimoda M."/>
            <person name="Kobayashi T."/>
            <person name="Uehara T."/>
        </authorList>
    </citation>
    <scope>NUCLEOTIDE SEQUENCE [LARGE SCALE GENOMIC DNA]</scope>
    <source>
        <strain evidence="1 2">Japan</strain>
    </source>
</reference>